<feature type="region of interest" description="Disordered" evidence="1">
    <location>
        <begin position="69"/>
        <end position="92"/>
    </location>
</feature>
<evidence type="ECO:0000313" key="3">
    <source>
        <dbReference type="EMBL" id="KIY48971.1"/>
    </source>
</evidence>
<proteinExistence type="predicted"/>
<feature type="region of interest" description="Disordered" evidence="1">
    <location>
        <begin position="311"/>
        <end position="339"/>
    </location>
</feature>
<dbReference type="EMBL" id="KN881769">
    <property type="protein sequence ID" value="KIY48971.1"/>
    <property type="molecule type" value="Genomic_DNA"/>
</dbReference>
<accession>A0A0D7AGG0</accession>
<dbReference type="Proteomes" id="UP000054144">
    <property type="component" value="Unassembled WGS sequence"/>
</dbReference>
<feature type="domain" description="Inner membrane component" evidence="2">
    <location>
        <begin position="212"/>
        <end position="274"/>
    </location>
</feature>
<dbReference type="OrthoDB" id="16982at2759"/>
<evidence type="ECO:0000256" key="1">
    <source>
        <dbReference type="SAM" id="MobiDB-lite"/>
    </source>
</evidence>
<feature type="region of interest" description="Disordered" evidence="1">
    <location>
        <begin position="134"/>
        <end position="186"/>
    </location>
</feature>
<dbReference type="InterPro" id="IPR005185">
    <property type="entry name" value="YccF"/>
</dbReference>
<sequence length="646" mass="71036">MRWSSSPGTAHARSDVHYGWIPDWQWYANFGLYPQHAVWNAHILHPMLRLGALKIGSAEITLEGTSSSWSTRGFAATSPTSTPRSPPSTLQCPTPILVRRMSDRLDATPAVHRSTSTASYRTVRSANCHRYLHGTISQSEDNEDEERNAAGDAHLRHSGSHSAHGADVDNDNDDDPESAHQHSHHGRHAHHDVIFPTLIPSAQAEHLLCLENITWTLLFGWWLAAFCTTASAILYLFETPVRLFSGGPYAPASCPHYSQLLFGLAWDIVWPFGKHVEGDGGDVYSVVGNEEHDVTPTNGDLFSDAHEVEDDHRSTSSGHLQHTVRGVSAKPPNNTVTDTPQCQLQEAQDTVRGLPVMQMASEHTVLVQQLRSYGAAPSSPPLSWDLGNSTRMDSETVMFSDEENAFPIFSSSALTGSSTANTAAPNMPSTFAPSHVLHFQLLHSVQENSALKDRVSALLHENASIKDKISAQNIKISTLGDELHEAQEKLLIAEVKLEEHGSLWGALATTCTSLFETAGLPTTIDGQLGNVKYASTPQPIATIYPPLDCAMYPLVRYWNLKDFIEACDTRSGISASKSRSKVSSTGFKACLYIEDEDGNPIDVEWQQKMGQFAKKIFRSFKTRGLYATSFSALDLRRWGKSSNIMI</sequence>
<evidence type="ECO:0000313" key="4">
    <source>
        <dbReference type="Proteomes" id="UP000054144"/>
    </source>
</evidence>
<reference evidence="3 4" key="1">
    <citation type="journal article" date="2015" name="Fungal Genet. Biol.">
        <title>Evolution of novel wood decay mechanisms in Agaricales revealed by the genome sequences of Fistulina hepatica and Cylindrobasidium torrendii.</title>
        <authorList>
            <person name="Floudas D."/>
            <person name="Held B.W."/>
            <person name="Riley R."/>
            <person name="Nagy L.G."/>
            <person name="Koehler G."/>
            <person name="Ransdell A.S."/>
            <person name="Younus H."/>
            <person name="Chow J."/>
            <person name="Chiniquy J."/>
            <person name="Lipzen A."/>
            <person name="Tritt A."/>
            <person name="Sun H."/>
            <person name="Haridas S."/>
            <person name="LaButti K."/>
            <person name="Ohm R.A."/>
            <person name="Kues U."/>
            <person name="Blanchette R.A."/>
            <person name="Grigoriev I.V."/>
            <person name="Minto R.E."/>
            <person name="Hibbett D.S."/>
        </authorList>
    </citation>
    <scope>NUCLEOTIDE SEQUENCE [LARGE SCALE GENOMIC DNA]</scope>
    <source>
        <strain evidence="3 4">ATCC 64428</strain>
    </source>
</reference>
<dbReference type="Pfam" id="PF03733">
    <property type="entry name" value="YccF"/>
    <property type="match status" value="1"/>
</dbReference>
<gene>
    <name evidence="3" type="ORF">FISHEDRAFT_73109</name>
</gene>
<dbReference type="AlphaFoldDB" id="A0A0D7AGG0"/>
<feature type="compositionally biased region" description="Low complexity" evidence="1">
    <location>
        <begin position="77"/>
        <end position="89"/>
    </location>
</feature>
<evidence type="ECO:0000259" key="2">
    <source>
        <dbReference type="Pfam" id="PF03733"/>
    </source>
</evidence>
<keyword evidence="4" id="KW-1185">Reference proteome</keyword>
<protein>
    <recommendedName>
        <fullName evidence="2">Inner membrane component domain-containing protein</fullName>
    </recommendedName>
</protein>
<organism evidence="3 4">
    <name type="scientific">Fistulina hepatica ATCC 64428</name>
    <dbReference type="NCBI Taxonomy" id="1128425"/>
    <lineage>
        <taxon>Eukaryota</taxon>
        <taxon>Fungi</taxon>
        <taxon>Dikarya</taxon>
        <taxon>Basidiomycota</taxon>
        <taxon>Agaricomycotina</taxon>
        <taxon>Agaricomycetes</taxon>
        <taxon>Agaricomycetidae</taxon>
        <taxon>Agaricales</taxon>
        <taxon>Fistulinaceae</taxon>
        <taxon>Fistulina</taxon>
    </lineage>
</organism>
<name>A0A0D7AGG0_9AGAR</name>